<dbReference type="Proteomes" id="UP000035661">
    <property type="component" value="Chromosome"/>
</dbReference>
<evidence type="ECO:0000313" key="1">
    <source>
        <dbReference type="EMBL" id="AKM53995.1"/>
    </source>
</evidence>
<sequence length="601" mass="70391">MKKLLSILGTVTLLGAGTTSISACHIYQTNEQKDNSIVPDDKTDELEDLLVMISNDITNNLGAVVNESQNLFRLANVGTPEVPYWEFKQFLEDLTTKNPNHAVEIQEQNKKKLIFNLLTPIIKKINYELSTNKKYLALFNNIESNNILTVNFDRTTFNLMPFDFNGVIQALGKIKNQTVLAAIQQELDKFGSDRLYDIYRVLCSLKLQLNYFKDGHLETMDINYDNLNLYFSANNLDDFKQLREFIIVALQDYFSYNATEIDLANLDDKYQEFKKLNHDNFSDQDQAFLSNNIFQVLHEKLFEGLENFKVNDYHFELEDEFLKERGYSFKDVNLTTIKKGWPTTIKSEWQHLCQVEEINFINRITKFLKNSYNIDFNNIPDNNRIYAIGQFFFNSLEFEGFNLGTIAINLVLKKAASRELSSNYFIEIILDYFNKDYFNQMFDYQPDQAINFYLKDNLLNNLSLFEQLPSRLGSYAFNNLLSIYNNTFTAYKTGIKVGNTNIEINSDLGGKIQFLGYQDDDYKDLKYEIDQDNHQIVFKNIYLPYSYSLGVKVNGYFLHFYRTDLSFKPMTVNFKFSNDYWRKLGFLQLDNSWTIDDLIRI</sequence>
<name>A0A0H3XHW1_9MOLU</name>
<gene>
    <name evidence="1" type="ORF">SERIO_v1c04160</name>
</gene>
<evidence type="ECO:0008006" key="3">
    <source>
        <dbReference type="Google" id="ProtNLM"/>
    </source>
</evidence>
<dbReference type="PROSITE" id="PS51257">
    <property type="entry name" value="PROKAR_LIPOPROTEIN"/>
    <property type="match status" value="1"/>
</dbReference>
<reference evidence="1 2" key="1">
    <citation type="journal article" date="2015" name="Genome Biol. Evol.">
        <title>Found and Lost: The Fates of Horizontally Acquired Genes in Arthropod-Symbiotic Spiroplasma.</title>
        <authorList>
            <person name="Lo W.S."/>
            <person name="Gasparich G.E."/>
            <person name="Kuo C.H."/>
        </authorList>
    </citation>
    <scope>NUCLEOTIDE SEQUENCE [LARGE SCALE GENOMIC DNA]</scope>
    <source>
        <strain evidence="2">TDA-040725-5</strain>
    </source>
</reference>
<dbReference type="KEGG" id="seri:SERIO_v1c04160"/>
<dbReference type="PATRIC" id="fig|743698.3.peg.417"/>
<keyword evidence="2" id="KW-1185">Reference proteome</keyword>
<proteinExistence type="predicted"/>
<dbReference type="STRING" id="315358.SERIO_v1c04160"/>
<accession>A0A0H3XHW1</accession>
<protein>
    <recommendedName>
        <fullName evidence="3">Lipoprotein</fullName>
    </recommendedName>
</protein>
<dbReference type="RefSeq" id="WP_047791247.1">
    <property type="nucleotide sequence ID" value="NZ_CP011856.1"/>
</dbReference>
<evidence type="ECO:0000313" key="2">
    <source>
        <dbReference type="Proteomes" id="UP000035661"/>
    </source>
</evidence>
<reference evidence="2" key="2">
    <citation type="submission" date="2015-06" db="EMBL/GenBank/DDBJ databases">
        <title>Complete genome sequence of Spiroplasma eriocheiris TDA-040725-5 (DSM 21848).</title>
        <authorList>
            <person name="Lo W.-S."/>
            <person name="Kuo C.-H."/>
        </authorList>
    </citation>
    <scope>NUCLEOTIDE SEQUENCE [LARGE SCALE GENOMIC DNA]</scope>
    <source>
        <strain evidence="2">TDA-040725-5</strain>
    </source>
</reference>
<dbReference type="AlphaFoldDB" id="A0A0H3XHW1"/>
<dbReference type="EMBL" id="CP011856">
    <property type="protein sequence ID" value="AKM53995.1"/>
    <property type="molecule type" value="Genomic_DNA"/>
</dbReference>
<organism evidence="1 2">
    <name type="scientific">Spiroplasma eriocheiris</name>
    <dbReference type="NCBI Taxonomy" id="315358"/>
    <lineage>
        <taxon>Bacteria</taxon>
        <taxon>Bacillati</taxon>
        <taxon>Mycoplasmatota</taxon>
        <taxon>Mollicutes</taxon>
        <taxon>Entomoplasmatales</taxon>
        <taxon>Spiroplasmataceae</taxon>
        <taxon>Spiroplasma</taxon>
    </lineage>
</organism>